<organism evidence="3 4">
    <name type="scientific">Metabacillus herbersteinensis</name>
    <dbReference type="NCBI Taxonomy" id="283816"/>
    <lineage>
        <taxon>Bacteria</taxon>
        <taxon>Bacillati</taxon>
        <taxon>Bacillota</taxon>
        <taxon>Bacilli</taxon>
        <taxon>Bacillales</taxon>
        <taxon>Bacillaceae</taxon>
        <taxon>Metabacillus</taxon>
    </lineage>
</organism>
<accession>A0ABV6GI08</accession>
<comment type="caution">
    <text evidence="3">The sequence shown here is derived from an EMBL/GenBank/DDBJ whole genome shotgun (WGS) entry which is preliminary data.</text>
</comment>
<dbReference type="InterPro" id="IPR009577">
    <property type="entry name" value="Sm_multidrug_ex"/>
</dbReference>
<dbReference type="Pfam" id="PF06695">
    <property type="entry name" value="Sm_multidrug_ex"/>
    <property type="match status" value="1"/>
</dbReference>
<proteinExistence type="predicted"/>
<sequence length="182" mass="19848">MNVAWPYIVVFLLAATPMFEIIGVIPLAIIAGLSPIPVALLAFLGNLLTVLLVIFLVDKLKAWMLTRKAKKNPQPQLEGSEFEDSASDQVSVEEDTKRSKRAKKIWEKYGLPGLAILGPLLIGSHIAAFMAMSFGSKRSWVTGWMTASLILWSVVAVVATSLGLELITDTTGTDSFLIDLFK</sequence>
<feature type="region of interest" description="Disordered" evidence="1">
    <location>
        <begin position="74"/>
        <end position="95"/>
    </location>
</feature>
<gene>
    <name evidence="3" type="ORF">ACFFIX_18135</name>
</gene>
<keyword evidence="2" id="KW-1133">Transmembrane helix</keyword>
<feature type="transmembrane region" description="Helical" evidence="2">
    <location>
        <begin position="109"/>
        <end position="132"/>
    </location>
</feature>
<dbReference type="Proteomes" id="UP001589854">
    <property type="component" value="Unassembled WGS sequence"/>
</dbReference>
<evidence type="ECO:0000313" key="4">
    <source>
        <dbReference type="Proteomes" id="UP001589854"/>
    </source>
</evidence>
<feature type="transmembrane region" description="Helical" evidence="2">
    <location>
        <begin position="144"/>
        <end position="167"/>
    </location>
</feature>
<keyword evidence="2" id="KW-0472">Membrane</keyword>
<evidence type="ECO:0000256" key="2">
    <source>
        <dbReference type="SAM" id="Phobius"/>
    </source>
</evidence>
<evidence type="ECO:0000256" key="1">
    <source>
        <dbReference type="SAM" id="MobiDB-lite"/>
    </source>
</evidence>
<keyword evidence="2" id="KW-0812">Transmembrane</keyword>
<evidence type="ECO:0000313" key="3">
    <source>
        <dbReference type="EMBL" id="MFC0273326.1"/>
    </source>
</evidence>
<reference evidence="3 4" key="1">
    <citation type="submission" date="2024-09" db="EMBL/GenBank/DDBJ databases">
        <authorList>
            <person name="Sun Q."/>
            <person name="Mori K."/>
        </authorList>
    </citation>
    <scope>NUCLEOTIDE SEQUENCE [LARGE SCALE GENOMIC DNA]</scope>
    <source>
        <strain evidence="3 4">CCM 7228</strain>
    </source>
</reference>
<dbReference type="RefSeq" id="WP_378936605.1">
    <property type="nucleotide sequence ID" value="NZ_JBHLVO010000019.1"/>
</dbReference>
<dbReference type="EMBL" id="JBHLVO010000019">
    <property type="protein sequence ID" value="MFC0273326.1"/>
    <property type="molecule type" value="Genomic_DNA"/>
</dbReference>
<name>A0ABV6GI08_9BACI</name>
<protein>
    <submittedName>
        <fullName evidence="3">Small multi-drug export protein</fullName>
    </submittedName>
</protein>
<feature type="transmembrane region" description="Helical" evidence="2">
    <location>
        <begin position="36"/>
        <end position="57"/>
    </location>
</feature>
<feature type="transmembrane region" description="Helical" evidence="2">
    <location>
        <begin position="7"/>
        <end position="30"/>
    </location>
</feature>
<keyword evidence="4" id="KW-1185">Reference proteome</keyword>